<reference evidence="1" key="1">
    <citation type="submission" date="2009-07" db="EMBL/GenBank/DDBJ databases">
        <authorList>
            <person name="Weinstock G."/>
            <person name="Sodergren E."/>
            <person name="Clifton S."/>
            <person name="Fulton L."/>
            <person name="Fulton B."/>
            <person name="Courtney L."/>
            <person name="Fronick C."/>
            <person name="Harrison M."/>
            <person name="Strong C."/>
            <person name="Farmer C."/>
            <person name="Delahaunty K."/>
            <person name="Markovic C."/>
            <person name="Hall O."/>
            <person name="Minx P."/>
            <person name="Tomlinson C."/>
            <person name="Mitreva M."/>
            <person name="Nelson J."/>
            <person name="Hou S."/>
            <person name="Wollam A."/>
            <person name="Pepin K.H."/>
            <person name="Johnson M."/>
            <person name="Bhonagiri V."/>
            <person name="Nash W.E."/>
            <person name="Warren W."/>
            <person name="Chinwalla A."/>
            <person name="Mardis E.R."/>
            <person name="Wilson R.K."/>
        </authorList>
    </citation>
    <scope>NUCLEOTIDE SEQUENCE [LARGE SCALE GENOMIC DNA]</scope>
    <source>
        <strain evidence="1">ATCC 29256</strain>
    </source>
</reference>
<proteinExistence type="predicted"/>
<dbReference type="Proteomes" id="UP000005365">
    <property type="component" value="Unassembled WGS sequence"/>
</dbReference>
<keyword evidence="2" id="KW-1185">Reference proteome</keyword>
<protein>
    <submittedName>
        <fullName evidence="1">Uncharacterized protein</fullName>
    </submittedName>
</protein>
<sequence length="69" mass="7992">MCFRRPFTSSALGRLKEGRLQNHNISSIYMENPAAFQTGGWRAALPFGGREKGWNDFYRKMGCVFARRF</sequence>
<accession>C6M608</accession>
<name>C6M608_NEISI</name>
<evidence type="ECO:0000313" key="1">
    <source>
        <dbReference type="EMBL" id="EET44236.1"/>
    </source>
</evidence>
<organism evidence="1 2">
    <name type="scientific">Neisseria sicca ATCC 29256</name>
    <dbReference type="NCBI Taxonomy" id="547045"/>
    <lineage>
        <taxon>Bacteria</taxon>
        <taxon>Pseudomonadati</taxon>
        <taxon>Pseudomonadota</taxon>
        <taxon>Betaproteobacteria</taxon>
        <taxon>Neisseriales</taxon>
        <taxon>Neisseriaceae</taxon>
        <taxon>Neisseria</taxon>
    </lineage>
</organism>
<gene>
    <name evidence="1" type="ORF">NEISICOT_01958</name>
</gene>
<evidence type="ECO:0000313" key="2">
    <source>
        <dbReference type="Proteomes" id="UP000005365"/>
    </source>
</evidence>
<comment type="caution">
    <text evidence="1">The sequence shown here is derived from an EMBL/GenBank/DDBJ whole genome shotgun (WGS) entry which is preliminary data.</text>
</comment>
<dbReference type="AlphaFoldDB" id="C6M608"/>
<dbReference type="EMBL" id="ACKO02000011">
    <property type="protein sequence ID" value="EET44236.1"/>
    <property type="molecule type" value="Genomic_DNA"/>
</dbReference>